<dbReference type="FunFam" id="1.10.630.10:FF:000026">
    <property type="entry name" value="Cytochrome P450 82C4"/>
    <property type="match status" value="1"/>
</dbReference>
<reference evidence="13 14" key="1">
    <citation type="submission" date="2024-05" db="EMBL/GenBank/DDBJ databases">
        <title>Haplotype-resolved chromosome-level genome assembly of Huyou (Citrus changshanensis).</title>
        <authorList>
            <person name="Miao C."/>
            <person name="Chen W."/>
            <person name="Wu Y."/>
            <person name="Wang L."/>
            <person name="Zhao S."/>
            <person name="Grierson D."/>
            <person name="Xu C."/>
            <person name="Chen K."/>
        </authorList>
    </citation>
    <scope>NUCLEOTIDE SEQUENCE [LARGE SCALE GENOMIC DNA]</scope>
    <source>
        <strain evidence="13">01-14</strain>
        <tissue evidence="13">Leaf</tissue>
    </source>
</reference>
<dbReference type="PROSITE" id="PS00086">
    <property type="entry name" value="CYTOCHROME_P450"/>
    <property type="match status" value="1"/>
</dbReference>
<dbReference type="AlphaFoldDB" id="A0AAP0QRB1"/>
<keyword evidence="7 12" id="KW-0560">Oxidoreductase</keyword>
<comment type="subcellular location">
    <subcellularLocation>
        <location evidence="1">Membrane</location>
        <topology evidence="1">Single-pass membrane protein</topology>
    </subcellularLocation>
</comment>
<keyword evidence="14" id="KW-1185">Reference proteome</keyword>
<evidence type="ECO:0008006" key="15">
    <source>
        <dbReference type="Google" id="ProtNLM"/>
    </source>
</evidence>
<gene>
    <name evidence="13" type="ORF">WN944_008517</name>
</gene>
<evidence type="ECO:0000256" key="7">
    <source>
        <dbReference type="ARBA" id="ARBA00023002"/>
    </source>
</evidence>
<dbReference type="Gene3D" id="1.10.630.10">
    <property type="entry name" value="Cytochrome P450"/>
    <property type="match status" value="2"/>
</dbReference>
<comment type="caution">
    <text evidence="13">The sequence shown here is derived from an EMBL/GenBank/DDBJ whole genome shotgun (WGS) entry which is preliminary data.</text>
</comment>
<evidence type="ECO:0000256" key="3">
    <source>
        <dbReference type="ARBA" id="ARBA00022617"/>
    </source>
</evidence>
<keyword evidence="9 12" id="KW-0503">Monooxygenase</keyword>
<sequence length="597" mass="68545">MDALHYLGLLVSILLIVYQHIRRNKIQPKNLPPSPPSLPIIGHFHLLKMPMSQTLTNLCNKYGPILLLQVGSRPTLVVSSRSAIEECLTKNDIIFANRPLLPSRGQEKEKIFTNIGAPYGEHWRNLRRVYALEIFSPRRLLLSANIRTEEIRFMAKHLFQSSFKDVQKVDVKSLLYKLDFNIVIRMVAGKRCFEEDEMNTDIAKDKLDELNQTFTPLMPTALGDYFPLLRWFTFYGAEQKIRKLRRKRDDFAQALLDEQRKADRKIVPTLIDSLLKLQESEPEFYNDNVIKGIVQALLIAGPHTTVTTMELVVSRMITHSEVFKTARDEIDKHVGLSRLIEDADLVNLPYLHCTINETLRLDQVVRVLPPHESSEECTVGGYHVPGGTQLLINVWSVHMDPELWEDPDKFKPERFLMCEEEQVGCKFLPFGSGRRQCPGAGLAMRLMALSLGTLIHCFDWEKAEERPFKIIFRPREELTKAISICPLSQSTAFIGHLHLLAKPVHRILDQIPEKYGDILFLRLGNRKKLRSTTIEWAMPLLFNHPQAMRIVVAETEANVGFDRLLDESDLDKLSCLGDVINEKLRLYPLTPVLVPHE</sequence>
<dbReference type="PRINTS" id="PR00385">
    <property type="entry name" value="P450"/>
</dbReference>
<evidence type="ECO:0000256" key="5">
    <source>
        <dbReference type="ARBA" id="ARBA00022723"/>
    </source>
</evidence>
<evidence type="ECO:0000256" key="1">
    <source>
        <dbReference type="ARBA" id="ARBA00004167"/>
    </source>
</evidence>
<keyword evidence="3 11" id="KW-0349">Heme</keyword>
<dbReference type="GO" id="GO:0016709">
    <property type="term" value="F:oxidoreductase activity, acting on paired donors, with incorporation or reduction of molecular oxygen, NAD(P)H as one donor, and incorporation of one atom of oxygen"/>
    <property type="evidence" value="ECO:0007669"/>
    <property type="project" value="UniProtKB-ARBA"/>
</dbReference>
<accession>A0AAP0QRB1</accession>
<keyword evidence="8 11" id="KW-0408">Iron</keyword>
<protein>
    <recommendedName>
        <fullName evidence="15">Cytochrome P450</fullName>
    </recommendedName>
</protein>
<comment type="cofactor">
    <cofactor evidence="11">
        <name>heme</name>
        <dbReference type="ChEBI" id="CHEBI:30413"/>
    </cofactor>
</comment>
<evidence type="ECO:0000256" key="11">
    <source>
        <dbReference type="PIRSR" id="PIRSR602401-1"/>
    </source>
</evidence>
<dbReference type="GO" id="GO:0020037">
    <property type="term" value="F:heme binding"/>
    <property type="evidence" value="ECO:0007669"/>
    <property type="project" value="InterPro"/>
</dbReference>
<organism evidence="13 14">
    <name type="scientific">Citrus x changshan-huyou</name>
    <dbReference type="NCBI Taxonomy" id="2935761"/>
    <lineage>
        <taxon>Eukaryota</taxon>
        <taxon>Viridiplantae</taxon>
        <taxon>Streptophyta</taxon>
        <taxon>Embryophyta</taxon>
        <taxon>Tracheophyta</taxon>
        <taxon>Spermatophyta</taxon>
        <taxon>Magnoliopsida</taxon>
        <taxon>eudicotyledons</taxon>
        <taxon>Gunneridae</taxon>
        <taxon>Pentapetalae</taxon>
        <taxon>rosids</taxon>
        <taxon>malvids</taxon>
        <taxon>Sapindales</taxon>
        <taxon>Rutaceae</taxon>
        <taxon>Aurantioideae</taxon>
        <taxon>Citrus</taxon>
    </lineage>
</organism>
<dbReference type="PRINTS" id="PR00463">
    <property type="entry name" value="EP450I"/>
</dbReference>
<dbReference type="PANTHER" id="PTHR47947">
    <property type="entry name" value="CYTOCHROME P450 82C3-RELATED"/>
    <property type="match status" value="1"/>
</dbReference>
<keyword evidence="4" id="KW-0812">Transmembrane</keyword>
<dbReference type="PANTHER" id="PTHR47947:SF62">
    <property type="entry name" value="CYTOCHROME P450, FAMILY 81, SUBFAMILY D, POLYPEPTIDE 5"/>
    <property type="match status" value="1"/>
</dbReference>
<comment type="similarity">
    <text evidence="2 12">Belongs to the cytochrome P450 family.</text>
</comment>
<dbReference type="InterPro" id="IPR001128">
    <property type="entry name" value="Cyt_P450"/>
</dbReference>
<dbReference type="Pfam" id="PF00067">
    <property type="entry name" value="p450"/>
    <property type="match status" value="2"/>
</dbReference>
<name>A0AAP0QRB1_9ROSI</name>
<evidence type="ECO:0000256" key="12">
    <source>
        <dbReference type="RuleBase" id="RU000461"/>
    </source>
</evidence>
<keyword evidence="5 11" id="KW-0479">Metal-binding</keyword>
<dbReference type="InterPro" id="IPR017972">
    <property type="entry name" value="Cyt_P450_CS"/>
</dbReference>
<keyword evidence="10" id="KW-0472">Membrane</keyword>
<evidence type="ECO:0000256" key="2">
    <source>
        <dbReference type="ARBA" id="ARBA00010617"/>
    </source>
</evidence>
<evidence type="ECO:0000256" key="10">
    <source>
        <dbReference type="ARBA" id="ARBA00023136"/>
    </source>
</evidence>
<dbReference type="InterPro" id="IPR050651">
    <property type="entry name" value="Plant_Cytochrome_P450_Monoox"/>
</dbReference>
<evidence type="ECO:0000313" key="14">
    <source>
        <dbReference type="Proteomes" id="UP001428341"/>
    </source>
</evidence>
<dbReference type="InterPro" id="IPR036396">
    <property type="entry name" value="Cyt_P450_sf"/>
</dbReference>
<proteinExistence type="inferred from homology"/>
<dbReference type="InterPro" id="IPR002401">
    <property type="entry name" value="Cyt_P450_E_grp-I"/>
</dbReference>
<evidence type="ECO:0000256" key="4">
    <source>
        <dbReference type="ARBA" id="ARBA00022692"/>
    </source>
</evidence>
<keyword evidence="6" id="KW-1133">Transmembrane helix</keyword>
<evidence type="ECO:0000256" key="9">
    <source>
        <dbReference type="ARBA" id="ARBA00023033"/>
    </source>
</evidence>
<evidence type="ECO:0000256" key="8">
    <source>
        <dbReference type="ARBA" id="ARBA00023004"/>
    </source>
</evidence>
<dbReference type="Proteomes" id="UP001428341">
    <property type="component" value="Unassembled WGS sequence"/>
</dbReference>
<evidence type="ECO:0000313" key="13">
    <source>
        <dbReference type="EMBL" id="KAK9216508.1"/>
    </source>
</evidence>
<dbReference type="EMBL" id="JBCGBO010000003">
    <property type="protein sequence ID" value="KAK9216508.1"/>
    <property type="molecule type" value="Genomic_DNA"/>
</dbReference>
<feature type="binding site" description="axial binding residue" evidence="11">
    <location>
        <position position="437"/>
    </location>
    <ligand>
        <name>heme</name>
        <dbReference type="ChEBI" id="CHEBI:30413"/>
    </ligand>
    <ligandPart>
        <name>Fe</name>
        <dbReference type="ChEBI" id="CHEBI:18248"/>
    </ligandPart>
</feature>
<dbReference type="GO" id="GO:0005506">
    <property type="term" value="F:iron ion binding"/>
    <property type="evidence" value="ECO:0007669"/>
    <property type="project" value="InterPro"/>
</dbReference>
<dbReference type="SUPFAM" id="SSF48264">
    <property type="entry name" value="Cytochrome P450"/>
    <property type="match status" value="2"/>
</dbReference>
<evidence type="ECO:0000256" key="6">
    <source>
        <dbReference type="ARBA" id="ARBA00022989"/>
    </source>
</evidence>